<sequence>MDGVNRRRFLELAAGTVGLAGTAHGATQGAFRFNRRMVFEDPDVLSDSYLNRIVLVTDKSEPDTGIPSVGGCGFDQPWPPEGVDVFQGLVVEWRNRDTARLFGTDRRVRAEKLVQRDLYVERRETPVEIGTPFVINNVVRCPDGLVGVEAGQIPGIRIETPSGNEEGAG</sequence>
<keyword evidence="2" id="KW-1185">Reference proteome</keyword>
<gene>
    <name evidence="1" type="ORF">SAMN05421858_2055</name>
</gene>
<accession>A0A1N6ZJ55</accession>
<dbReference type="PROSITE" id="PS51318">
    <property type="entry name" value="TAT"/>
    <property type="match status" value="1"/>
</dbReference>
<organism evidence="1 2">
    <name type="scientific">Haladaptatus litoreus</name>
    <dbReference type="NCBI Taxonomy" id="553468"/>
    <lineage>
        <taxon>Archaea</taxon>
        <taxon>Methanobacteriati</taxon>
        <taxon>Methanobacteriota</taxon>
        <taxon>Stenosarchaea group</taxon>
        <taxon>Halobacteria</taxon>
        <taxon>Halobacteriales</taxon>
        <taxon>Haladaptataceae</taxon>
        <taxon>Haladaptatus</taxon>
    </lineage>
</organism>
<evidence type="ECO:0000313" key="1">
    <source>
        <dbReference type="EMBL" id="SIR26930.1"/>
    </source>
</evidence>
<protein>
    <submittedName>
        <fullName evidence="1">Uncharacterized protein</fullName>
    </submittedName>
</protein>
<dbReference type="Proteomes" id="UP000186914">
    <property type="component" value="Unassembled WGS sequence"/>
</dbReference>
<dbReference type="InterPro" id="IPR006311">
    <property type="entry name" value="TAT_signal"/>
</dbReference>
<dbReference type="RefSeq" id="WP_076429964.1">
    <property type="nucleotide sequence ID" value="NZ_FTNO01000001.1"/>
</dbReference>
<reference evidence="2" key="1">
    <citation type="submission" date="2017-01" db="EMBL/GenBank/DDBJ databases">
        <authorList>
            <person name="Varghese N."/>
            <person name="Submissions S."/>
        </authorList>
    </citation>
    <scope>NUCLEOTIDE SEQUENCE [LARGE SCALE GENOMIC DNA]</scope>
    <source>
        <strain evidence="2">CGMCC 1.7737</strain>
    </source>
</reference>
<evidence type="ECO:0000313" key="2">
    <source>
        <dbReference type="Proteomes" id="UP000186914"/>
    </source>
</evidence>
<dbReference type="OrthoDB" id="270839at2157"/>
<proteinExistence type="predicted"/>
<dbReference type="EMBL" id="FTNO01000001">
    <property type="protein sequence ID" value="SIR26930.1"/>
    <property type="molecule type" value="Genomic_DNA"/>
</dbReference>
<dbReference type="AlphaFoldDB" id="A0A1N6ZJ55"/>
<name>A0A1N6ZJ55_9EURY</name>